<dbReference type="GeneID" id="69057850"/>
<reference evidence="10 11" key="1">
    <citation type="submission" date="2019-12" db="EMBL/GenBank/DDBJ databases">
        <title>Lactobacillus hilgardii FLUB.</title>
        <authorList>
            <person name="Gustaw K."/>
        </authorList>
    </citation>
    <scope>NUCLEOTIDE SEQUENCE [LARGE SCALE GENOMIC DNA]</scope>
    <source>
        <strain evidence="10 11">FLUB</strain>
    </source>
</reference>
<evidence type="ECO:0000259" key="9">
    <source>
        <dbReference type="Pfam" id="PF02811"/>
    </source>
</evidence>
<proteinExistence type="inferred from homology"/>
<sequence length="282" mass="32315">MGDNDMLKREGHSHTEFCPHGSGDDVELMIQRAIHLGFKEYSITEHAPLPPELQNEYAGQKTGLTEASMSMSDLDAYFKKMTLMKTKYADQIHIHIGFEVDYLADFVSWTRDFLDEYGPRTDDNILSVHFMKGKDDKYWCVDDTMQDFEIGLLSESENAQTLFATYFNLVDESVTASLGQYAPNRIGHMTLIRKFQDRFNLDSQYNETNQKLIQEILRKILDRGLQLDFNAAGLYKAYCNQPYPNFKIAIQAQQMGIQLIYGSDAHSVAEIGHGYHGLAEFF</sequence>
<dbReference type="PANTHER" id="PTHR21039">
    <property type="entry name" value="HISTIDINOL PHOSPHATASE-RELATED"/>
    <property type="match status" value="1"/>
</dbReference>
<dbReference type="Pfam" id="PF13263">
    <property type="entry name" value="PHP_C"/>
    <property type="match status" value="1"/>
</dbReference>
<dbReference type="CDD" id="cd12110">
    <property type="entry name" value="PHP_HisPPase_Hisj_like"/>
    <property type="match status" value="1"/>
</dbReference>
<dbReference type="Gene3D" id="3.20.20.140">
    <property type="entry name" value="Metal-dependent hydrolases"/>
    <property type="match status" value="1"/>
</dbReference>
<dbReference type="NCBIfam" id="TIGR01856">
    <property type="entry name" value="hisJ_fam"/>
    <property type="match status" value="1"/>
</dbReference>
<evidence type="ECO:0000256" key="1">
    <source>
        <dbReference type="ARBA" id="ARBA00004970"/>
    </source>
</evidence>
<gene>
    <name evidence="10" type="primary">hisJ</name>
    <name evidence="10" type="ORF">GQR93_05715</name>
</gene>
<comment type="catalytic activity">
    <reaction evidence="7 8">
        <text>L-histidinol phosphate + H2O = L-histidinol + phosphate</text>
        <dbReference type="Rhea" id="RHEA:14465"/>
        <dbReference type="ChEBI" id="CHEBI:15377"/>
        <dbReference type="ChEBI" id="CHEBI:43474"/>
        <dbReference type="ChEBI" id="CHEBI:57699"/>
        <dbReference type="ChEBI" id="CHEBI:57980"/>
        <dbReference type="EC" id="3.1.3.15"/>
    </reaction>
</comment>
<dbReference type="Pfam" id="PF02811">
    <property type="entry name" value="PHP"/>
    <property type="match status" value="1"/>
</dbReference>
<dbReference type="EMBL" id="CP047121">
    <property type="protein sequence ID" value="QHB51728.1"/>
    <property type="molecule type" value="Genomic_DNA"/>
</dbReference>
<protein>
    <recommendedName>
        <fullName evidence="3 8">Histidinol-phosphatase</fullName>
        <shortName evidence="8">HolPase</shortName>
        <ecNumber evidence="3 8">3.1.3.15</ecNumber>
    </recommendedName>
</protein>
<dbReference type="AlphaFoldDB" id="A0A6P1E4W4"/>
<keyword evidence="5 8" id="KW-0378">Hydrolase</keyword>
<dbReference type="RefSeq" id="WP_003555173.1">
    <property type="nucleotide sequence ID" value="NZ_CABKOL010000095.1"/>
</dbReference>
<dbReference type="GO" id="GO:0000105">
    <property type="term" value="P:L-histidine biosynthetic process"/>
    <property type="evidence" value="ECO:0007669"/>
    <property type="project" value="UniProtKB-UniRule"/>
</dbReference>
<organism evidence="10 11">
    <name type="scientific">Lentilactobacillus hilgardii</name>
    <name type="common">Lactobacillus hilgardii</name>
    <dbReference type="NCBI Taxonomy" id="1588"/>
    <lineage>
        <taxon>Bacteria</taxon>
        <taxon>Bacillati</taxon>
        <taxon>Bacillota</taxon>
        <taxon>Bacilli</taxon>
        <taxon>Lactobacillales</taxon>
        <taxon>Lactobacillaceae</taxon>
        <taxon>Lentilactobacillus</taxon>
    </lineage>
</organism>
<comment type="similarity">
    <text evidence="2 8">Belongs to the PHP hydrolase family. HisK subfamily.</text>
</comment>
<dbReference type="GO" id="GO:0005737">
    <property type="term" value="C:cytoplasm"/>
    <property type="evidence" value="ECO:0007669"/>
    <property type="project" value="TreeGrafter"/>
</dbReference>
<dbReference type="UniPathway" id="UPA00031">
    <property type="reaction ID" value="UER00013"/>
</dbReference>
<evidence type="ECO:0000256" key="2">
    <source>
        <dbReference type="ARBA" id="ARBA00009152"/>
    </source>
</evidence>
<evidence type="ECO:0000256" key="8">
    <source>
        <dbReference type="RuleBase" id="RU366003"/>
    </source>
</evidence>
<feature type="domain" description="PHP" evidence="9">
    <location>
        <begin position="11"/>
        <end position="231"/>
    </location>
</feature>
<comment type="pathway">
    <text evidence="1 8">Amino-acid biosynthesis; L-histidine biosynthesis; L-histidine from 5-phospho-alpha-D-ribose 1-diphosphate: step 8/9.</text>
</comment>
<name>A0A6P1E4W4_LENHI</name>
<dbReference type="EC" id="3.1.3.15" evidence="3 8"/>
<evidence type="ECO:0000256" key="5">
    <source>
        <dbReference type="ARBA" id="ARBA00022801"/>
    </source>
</evidence>
<accession>A0A6P1E4W4</accession>
<dbReference type="SMR" id="A0A6P1E4W4"/>
<dbReference type="Proteomes" id="UP000465035">
    <property type="component" value="Chromosome"/>
</dbReference>
<dbReference type="InterPro" id="IPR010140">
    <property type="entry name" value="Histidinol_P_phosphatase_HisJ"/>
</dbReference>
<dbReference type="PANTHER" id="PTHR21039:SF0">
    <property type="entry name" value="HISTIDINOL-PHOSPHATASE"/>
    <property type="match status" value="1"/>
</dbReference>
<dbReference type="SUPFAM" id="SSF89550">
    <property type="entry name" value="PHP domain-like"/>
    <property type="match status" value="1"/>
</dbReference>
<keyword evidence="4 8" id="KW-0028">Amino-acid biosynthesis</keyword>
<keyword evidence="6 8" id="KW-0368">Histidine biosynthesis</keyword>
<dbReference type="InterPro" id="IPR004013">
    <property type="entry name" value="PHP_dom"/>
</dbReference>
<dbReference type="GO" id="GO:0004401">
    <property type="term" value="F:histidinol-phosphatase activity"/>
    <property type="evidence" value="ECO:0007669"/>
    <property type="project" value="UniProtKB-UniRule"/>
</dbReference>
<evidence type="ECO:0000313" key="10">
    <source>
        <dbReference type="EMBL" id="QHB51728.1"/>
    </source>
</evidence>
<dbReference type="NCBIfam" id="NF005996">
    <property type="entry name" value="PRK08123.1"/>
    <property type="match status" value="1"/>
</dbReference>
<dbReference type="InterPro" id="IPR016195">
    <property type="entry name" value="Pol/histidinol_Pase-like"/>
</dbReference>
<evidence type="ECO:0000313" key="11">
    <source>
        <dbReference type="Proteomes" id="UP000465035"/>
    </source>
</evidence>
<evidence type="ECO:0000256" key="4">
    <source>
        <dbReference type="ARBA" id="ARBA00022605"/>
    </source>
</evidence>
<evidence type="ECO:0000256" key="6">
    <source>
        <dbReference type="ARBA" id="ARBA00023102"/>
    </source>
</evidence>
<evidence type="ECO:0000256" key="3">
    <source>
        <dbReference type="ARBA" id="ARBA00013085"/>
    </source>
</evidence>
<evidence type="ECO:0000256" key="7">
    <source>
        <dbReference type="ARBA" id="ARBA00049158"/>
    </source>
</evidence>